<evidence type="ECO:0000313" key="2">
    <source>
        <dbReference type="EMBL" id="SIT07022.1"/>
    </source>
</evidence>
<dbReference type="OrthoDB" id="9809312at2"/>
<proteinExistence type="predicted"/>
<dbReference type="STRING" id="1086013.SAMN05421774_10557"/>
<sequence length="95" mass="9848">MSDVIETIVAELSSKDTSGFSGTAKFVITGEGSVMMDAEGVRAGDDEADVTLSADLDVFRAIFEGDMNPTMAFMSGKLKIDGSMGKAMALASVLS</sequence>
<accession>A0A1N7P8V9</accession>
<dbReference type="Gene3D" id="3.30.1050.10">
    <property type="entry name" value="SCP2 sterol-binding domain"/>
    <property type="match status" value="1"/>
</dbReference>
<dbReference type="GO" id="GO:0005829">
    <property type="term" value="C:cytosol"/>
    <property type="evidence" value="ECO:0007669"/>
    <property type="project" value="TreeGrafter"/>
</dbReference>
<keyword evidence="3" id="KW-1185">Reference proteome</keyword>
<name>A0A1N7P8V9_9RHOB</name>
<dbReference type="PANTHER" id="PTHR10094:SF25">
    <property type="entry name" value="SCP2 STEROL-BINDING DOMAIN-CONTAINING PROTEIN 1"/>
    <property type="match status" value="1"/>
</dbReference>
<dbReference type="EMBL" id="FTOT01000005">
    <property type="protein sequence ID" value="SIT07022.1"/>
    <property type="molecule type" value="Genomic_DNA"/>
</dbReference>
<dbReference type="Pfam" id="PF02036">
    <property type="entry name" value="SCP2"/>
    <property type="match status" value="1"/>
</dbReference>
<dbReference type="InterPro" id="IPR036527">
    <property type="entry name" value="SCP2_sterol-bd_dom_sf"/>
</dbReference>
<reference evidence="2 3" key="1">
    <citation type="submission" date="2017-01" db="EMBL/GenBank/DDBJ databases">
        <authorList>
            <person name="Mah S.A."/>
            <person name="Swanson W.J."/>
            <person name="Moy G.W."/>
            <person name="Vacquier V.D."/>
        </authorList>
    </citation>
    <scope>NUCLEOTIDE SEQUENCE [LARGE SCALE GENOMIC DNA]</scope>
    <source>
        <strain evidence="2 3">DSM 26375</strain>
    </source>
</reference>
<evidence type="ECO:0000259" key="1">
    <source>
        <dbReference type="Pfam" id="PF02036"/>
    </source>
</evidence>
<organism evidence="2 3">
    <name type="scientific">Gemmobacter megaterium</name>
    <dbReference type="NCBI Taxonomy" id="1086013"/>
    <lineage>
        <taxon>Bacteria</taxon>
        <taxon>Pseudomonadati</taxon>
        <taxon>Pseudomonadota</taxon>
        <taxon>Alphaproteobacteria</taxon>
        <taxon>Rhodobacterales</taxon>
        <taxon>Paracoccaceae</taxon>
        <taxon>Gemmobacter</taxon>
    </lineage>
</organism>
<dbReference type="PANTHER" id="PTHR10094">
    <property type="entry name" value="STEROL CARRIER PROTEIN 2 SCP-2 FAMILY PROTEIN"/>
    <property type="match status" value="1"/>
</dbReference>
<dbReference type="AlphaFoldDB" id="A0A1N7P8V9"/>
<dbReference type="RefSeq" id="WP_076532313.1">
    <property type="nucleotide sequence ID" value="NZ_BMEH01000005.1"/>
</dbReference>
<dbReference type="SUPFAM" id="SSF55718">
    <property type="entry name" value="SCP-like"/>
    <property type="match status" value="1"/>
</dbReference>
<evidence type="ECO:0000313" key="3">
    <source>
        <dbReference type="Proteomes" id="UP000186141"/>
    </source>
</evidence>
<protein>
    <submittedName>
        <fullName evidence="2">Putative sterol carrier protein</fullName>
    </submittedName>
</protein>
<dbReference type="Proteomes" id="UP000186141">
    <property type="component" value="Unassembled WGS sequence"/>
</dbReference>
<dbReference type="InterPro" id="IPR003033">
    <property type="entry name" value="SCP2_sterol-bd_dom"/>
</dbReference>
<gene>
    <name evidence="2" type="ORF">SAMN05421774_10557</name>
</gene>
<feature type="domain" description="SCP2" evidence="1">
    <location>
        <begin position="14"/>
        <end position="94"/>
    </location>
</feature>